<sequence>MSKRAKAVNATFKTQTKGTIQHLAVDSTVLKIYGEGEWKVKEHGTDKQR</sequence>
<accession>A0A291B7P6</accession>
<proteinExistence type="predicted"/>
<evidence type="ECO:0000313" key="1">
    <source>
        <dbReference type="EMBL" id="ATF09021.1"/>
    </source>
</evidence>
<evidence type="ECO:0000313" key="2">
    <source>
        <dbReference type="Proteomes" id="UP000218160"/>
    </source>
</evidence>
<reference evidence="2" key="1">
    <citation type="submission" date="2017-04" db="EMBL/GenBank/DDBJ databases">
        <title>Genome evolution of the luminous symbionts of deep sea anglerfish.</title>
        <authorList>
            <person name="Hendry T.A."/>
        </authorList>
    </citation>
    <scope>NUCLEOTIDE SEQUENCE [LARGE SCALE GENOMIC DNA]</scope>
</reference>
<dbReference type="Proteomes" id="UP000218160">
    <property type="component" value="Chromosome 1"/>
</dbReference>
<dbReference type="AlphaFoldDB" id="A0A291B7P6"/>
<organism evidence="1 2">
    <name type="scientific">Candidatus Enterovibrio altilux</name>
    <dbReference type="NCBI Taxonomy" id="1927128"/>
    <lineage>
        <taxon>Bacteria</taxon>
        <taxon>Pseudomonadati</taxon>
        <taxon>Pseudomonadota</taxon>
        <taxon>Gammaproteobacteria</taxon>
        <taxon>Vibrionales</taxon>
        <taxon>Vibrionaceae</taxon>
        <taxon>Enterovibrio</taxon>
    </lineage>
</organism>
<name>A0A291B7P6_9GAMM</name>
<gene>
    <name evidence="1" type="ORF">BTN50_0492</name>
</gene>
<dbReference type="EMBL" id="CP020660">
    <property type="protein sequence ID" value="ATF09021.1"/>
    <property type="molecule type" value="Genomic_DNA"/>
</dbReference>
<dbReference type="KEGG" id="elux:BTN50_0492"/>
<keyword evidence="2" id="KW-1185">Reference proteome</keyword>
<protein>
    <submittedName>
        <fullName evidence="1">Mobile element protein</fullName>
    </submittedName>
</protein>